<protein>
    <submittedName>
        <fullName evidence="1">Uncharacterized protein</fullName>
    </submittedName>
</protein>
<evidence type="ECO:0000313" key="1">
    <source>
        <dbReference type="EMBL" id="TKW33205.1"/>
    </source>
</evidence>
<dbReference type="EMBL" id="CM016553">
    <property type="protein sequence ID" value="TKW33205.1"/>
    <property type="molecule type" value="Genomic_DNA"/>
</dbReference>
<name>A0A4U6VVV0_SETVI</name>
<dbReference type="Gramene" id="TKW33205">
    <property type="protein sequence ID" value="TKW33205"/>
    <property type="gene ID" value="SEVIR_2G217400v2"/>
</dbReference>
<evidence type="ECO:0000313" key="2">
    <source>
        <dbReference type="Proteomes" id="UP000298652"/>
    </source>
</evidence>
<proteinExistence type="predicted"/>
<reference evidence="1" key="1">
    <citation type="submission" date="2019-03" db="EMBL/GenBank/DDBJ databases">
        <title>WGS assembly of Setaria viridis.</title>
        <authorList>
            <person name="Huang P."/>
            <person name="Jenkins J."/>
            <person name="Grimwood J."/>
            <person name="Barry K."/>
            <person name="Healey A."/>
            <person name="Mamidi S."/>
            <person name="Sreedasyam A."/>
            <person name="Shu S."/>
            <person name="Feldman M."/>
            <person name="Wu J."/>
            <person name="Yu Y."/>
            <person name="Chen C."/>
            <person name="Johnson J."/>
            <person name="Rokhsar D."/>
            <person name="Baxter I."/>
            <person name="Schmutz J."/>
            <person name="Brutnell T."/>
            <person name="Kellogg E."/>
        </authorList>
    </citation>
    <scope>NUCLEOTIDE SEQUENCE [LARGE SCALE GENOMIC DNA]</scope>
</reference>
<accession>A0A4U6VVV0</accession>
<dbReference type="AlphaFoldDB" id="A0A4U6VVV0"/>
<gene>
    <name evidence="1" type="ORF">SEVIR_2G217400v2</name>
</gene>
<dbReference type="Proteomes" id="UP000298652">
    <property type="component" value="Chromosome 2"/>
</dbReference>
<sequence length="107" mass="11129">MASCGSSLSACTSTQFLLEIANTTAKMPLIGGAASRSDALRLAAGGPCIKGALCRGRSTTARRWHVGARARPLVGEQRRIRPTLTRNIMESGVRGCQSERGSGVGAN</sequence>
<organism evidence="1 2">
    <name type="scientific">Setaria viridis</name>
    <name type="common">Green bristlegrass</name>
    <name type="synonym">Setaria italica subsp. viridis</name>
    <dbReference type="NCBI Taxonomy" id="4556"/>
    <lineage>
        <taxon>Eukaryota</taxon>
        <taxon>Viridiplantae</taxon>
        <taxon>Streptophyta</taxon>
        <taxon>Embryophyta</taxon>
        <taxon>Tracheophyta</taxon>
        <taxon>Spermatophyta</taxon>
        <taxon>Magnoliopsida</taxon>
        <taxon>Liliopsida</taxon>
        <taxon>Poales</taxon>
        <taxon>Poaceae</taxon>
        <taxon>PACMAD clade</taxon>
        <taxon>Panicoideae</taxon>
        <taxon>Panicodae</taxon>
        <taxon>Paniceae</taxon>
        <taxon>Cenchrinae</taxon>
        <taxon>Setaria</taxon>
    </lineage>
</organism>
<keyword evidence="2" id="KW-1185">Reference proteome</keyword>